<dbReference type="Pfam" id="PF15152">
    <property type="entry name" value="Kisspeptin"/>
    <property type="match status" value="1"/>
</dbReference>
<dbReference type="Proteomes" id="UP000287033">
    <property type="component" value="Unassembled WGS sequence"/>
</dbReference>
<keyword evidence="2" id="KW-1185">Reference proteome</keyword>
<name>A0A401SVB3_CHIPU</name>
<evidence type="ECO:0000313" key="1">
    <source>
        <dbReference type="EMBL" id="GCC34347.1"/>
    </source>
</evidence>
<proteinExistence type="predicted"/>
<accession>A0A401SVB3</accession>
<dbReference type="InterPro" id="IPR020207">
    <property type="entry name" value="Metastasis-suppressor_KiSS-1"/>
</dbReference>
<organism evidence="1 2">
    <name type="scientific">Chiloscyllium punctatum</name>
    <name type="common">Brownbanded bambooshark</name>
    <name type="synonym">Hemiscyllium punctatum</name>
    <dbReference type="NCBI Taxonomy" id="137246"/>
    <lineage>
        <taxon>Eukaryota</taxon>
        <taxon>Metazoa</taxon>
        <taxon>Chordata</taxon>
        <taxon>Craniata</taxon>
        <taxon>Vertebrata</taxon>
        <taxon>Chondrichthyes</taxon>
        <taxon>Elasmobranchii</taxon>
        <taxon>Galeomorphii</taxon>
        <taxon>Galeoidea</taxon>
        <taxon>Orectolobiformes</taxon>
        <taxon>Hemiscylliidae</taxon>
        <taxon>Chiloscyllium</taxon>
    </lineage>
</organism>
<dbReference type="EMBL" id="BEZZ01000589">
    <property type="protein sequence ID" value="GCC34347.1"/>
    <property type="molecule type" value="Genomic_DNA"/>
</dbReference>
<comment type="caution">
    <text evidence="1">The sequence shown here is derived from an EMBL/GenBank/DDBJ whole genome shotgun (WGS) entry which is preliminary data.</text>
</comment>
<gene>
    <name evidence="1" type="ORF">chiPu_0012820</name>
</gene>
<reference evidence="1 2" key="1">
    <citation type="journal article" date="2018" name="Nat. Ecol. Evol.">
        <title>Shark genomes provide insights into elasmobranch evolution and the origin of vertebrates.</title>
        <authorList>
            <person name="Hara Y"/>
            <person name="Yamaguchi K"/>
            <person name="Onimaru K"/>
            <person name="Kadota M"/>
            <person name="Koyanagi M"/>
            <person name="Keeley SD"/>
            <person name="Tatsumi K"/>
            <person name="Tanaka K"/>
            <person name="Motone F"/>
            <person name="Kageyama Y"/>
            <person name="Nozu R"/>
            <person name="Adachi N"/>
            <person name="Nishimura O"/>
            <person name="Nakagawa R"/>
            <person name="Tanegashima C"/>
            <person name="Kiyatake I"/>
            <person name="Matsumoto R"/>
            <person name="Murakumo K"/>
            <person name="Nishida K"/>
            <person name="Terakita A"/>
            <person name="Kuratani S"/>
            <person name="Sato K"/>
            <person name="Hyodo S Kuraku.S."/>
        </authorList>
    </citation>
    <scope>NUCLEOTIDE SEQUENCE [LARGE SCALE GENOMIC DNA]</scope>
</reference>
<evidence type="ECO:0000313" key="2">
    <source>
        <dbReference type="Proteomes" id="UP000287033"/>
    </source>
</evidence>
<dbReference type="AlphaFoldDB" id="A0A401SVB3"/>
<dbReference type="OrthoDB" id="9899812at2759"/>
<protein>
    <submittedName>
        <fullName evidence="1">Uncharacterized protein</fullName>
    </submittedName>
</protein>
<sequence>MNSEELHQAVGFPCSSHLRDPSVITNSKDPLYNLFRRQQALSWELCIIKLILNKHNSRGAELDLVKREKDSASYNWNSFGLRYGKSLVDSEKK</sequence>